<keyword evidence="2" id="KW-1185">Reference proteome</keyword>
<dbReference type="Proteomes" id="UP000828048">
    <property type="component" value="Chromosome 3"/>
</dbReference>
<comment type="caution">
    <text evidence="1">The sequence shown here is derived from an EMBL/GenBank/DDBJ whole genome shotgun (WGS) entry which is preliminary data.</text>
</comment>
<sequence>MASKTSARPSPEQKQKAFSSHQTVELIDSRNLPSLVSETNKLSLVAPEKRQPGKHFTEQAVKFYVAEVLLAMEYLHMLGGTIFWMVKMYASCLYLSVSNLYCL</sequence>
<accession>A0ACB7YV83</accession>
<gene>
    <name evidence="1" type="ORF">Vadar_013329</name>
</gene>
<protein>
    <submittedName>
        <fullName evidence="1">Uncharacterized protein</fullName>
    </submittedName>
</protein>
<proteinExistence type="predicted"/>
<evidence type="ECO:0000313" key="2">
    <source>
        <dbReference type="Proteomes" id="UP000828048"/>
    </source>
</evidence>
<evidence type="ECO:0000313" key="1">
    <source>
        <dbReference type="EMBL" id="KAH7857490.1"/>
    </source>
</evidence>
<dbReference type="EMBL" id="CM037153">
    <property type="protein sequence ID" value="KAH7857490.1"/>
    <property type="molecule type" value="Genomic_DNA"/>
</dbReference>
<name>A0ACB7YV83_9ERIC</name>
<organism evidence="1 2">
    <name type="scientific">Vaccinium darrowii</name>
    <dbReference type="NCBI Taxonomy" id="229202"/>
    <lineage>
        <taxon>Eukaryota</taxon>
        <taxon>Viridiplantae</taxon>
        <taxon>Streptophyta</taxon>
        <taxon>Embryophyta</taxon>
        <taxon>Tracheophyta</taxon>
        <taxon>Spermatophyta</taxon>
        <taxon>Magnoliopsida</taxon>
        <taxon>eudicotyledons</taxon>
        <taxon>Gunneridae</taxon>
        <taxon>Pentapetalae</taxon>
        <taxon>asterids</taxon>
        <taxon>Ericales</taxon>
        <taxon>Ericaceae</taxon>
        <taxon>Vaccinioideae</taxon>
        <taxon>Vaccinieae</taxon>
        <taxon>Vaccinium</taxon>
    </lineage>
</organism>
<reference evidence="1 2" key="1">
    <citation type="journal article" date="2021" name="Hortic Res">
        <title>High-quality reference genome and annotation aids understanding of berry development for evergreen blueberry (Vaccinium darrowii).</title>
        <authorList>
            <person name="Yu J."/>
            <person name="Hulse-Kemp A.M."/>
            <person name="Babiker E."/>
            <person name="Staton M."/>
        </authorList>
    </citation>
    <scope>NUCLEOTIDE SEQUENCE [LARGE SCALE GENOMIC DNA]</scope>
    <source>
        <strain evidence="2">cv. NJ 8807/NJ 8810</strain>
        <tissue evidence="1">Young leaf</tissue>
    </source>
</reference>